<dbReference type="PANTHER" id="PTHR30143:SF0">
    <property type="entry name" value="2-KETO-4-PENTENOATE HYDRATASE"/>
    <property type="match status" value="1"/>
</dbReference>
<name>A0A450ZBU8_9GAMM</name>
<organism evidence="1">
    <name type="scientific">Candidatus Kentrum sp. TUN</name>
    <dbReference type="NCBI Taxonomy" id="2126343"/>
    <lineage>
        <taxon>Bacteria</taxon>
        <taxon>Pseudomonadati</taxon>
        <taxon>Pseudomonadota</taxon>
        <taxon>Gammaproteobacteria</taxon>
        <taxon>Candidatus Kentrum</taxon>
    </lineage>
</organism>
<dbReference type="GO" id="GO:0008684">
    <property type="term" value="F:2-oxopent-4-enoate hydratase activity"/>
    <property type="evidence" value="ECO:0007669"/>
    <property type="project" value="TreeGrafter"/>
</dbReference>
<dbReference type="AlphaFoldDB" id="A0A450ZBU8"/>
<dbReference type="PANTHER" id="PTHR30143">
    <property type="entry name" value="ACID HYDRATASE"/>
    <property type="match status" value="1"/>
</dbReference>
<evidence type="ECO:0000313" key="3">
    <source>
        <dbReference type="EMBL" id="VFK53101.1"/>
    </source>
</evidence>
<protein>
    <submittedName>
        <fullName evidence="1">2-keto-4-pentenoate hydratase</fullName>
    </submittedName>
</protein>
<dbReference type="EMBL" id="CAADFX010000006">
    <property type="protein sequence ID" value="VFK51257.1"/>
    <property type="molecule type" value="Genomic_DNA"/>
</dbReference>
<dbReference type="InterPro" id="IPR036663">
    <property type="entry name" value="Fumarylacetoacetase_C_sf"/>
</dbReference>
<dbReference type="SUPFAM" id="SSF56529">
    <property type="entry name" value="FAH"/>
    <property type="match status" value="1"/>
</dbReference>
<dbReference type="EMBL" id="CAADFY010000010">
    <property type="protein sequence ID" value="VFK52604.1"/>
    <property type="molecule type" value="Genomic_DNA"/>
</dbReference>
<gene>
    <name evidence="1" type="ORF">BECKTUN1418D_GA0071000_100633</name>
    <name evidence="3" type="ORF">BECKTUN1418E_GA0071001_101231</name>
    <name evidence="2" type="ORF">BECKTUN1418F_GA0071002_101032</name>
</gene>
<evidence type="ECO:0000313" key="1">
    <source>
        <dbReference type="EMBL" id="VFK51257.1"/>
    </source>
</evidence>
<reference evidence="1" key="1">
    <citation type="submission" date="2019-02" db="EMBL/GenBank/DDBJ databases">
        <authorList>
            <person name="Gruber-Vodicka R. H."/>
            <person name="Seah K. B. B."/>
        </authorList>
    </citation>
    <scope>NUCLEOTIDE SEQUENCE</scope>
    <source>
        <strain evidence="1">BECK_BY1</strain>
        <strain evidence="3">BECK_BY2</strain>
        <strain evidence="2">BECK_BY3</strain>
    </source>
</reference>
<evidence type="ECO:0000313" key="2">
    <source>
        <dbReference type="EMBL" id="VFK52604.1"/>
    </source>
</evidence>
<dbReference type="Gene3D" id="3.90.850.10">
    <property type="entry name" value="Fumarylacetoacetase-like, C-terminal domain"/>
    <property type="match status" value="1"/>
</dbReference>
<dbReference type="GO" id="GO:0005737">
    <property type="term" value="C:cytoplasm"/>
    <property type="evidence" value="ECO:0007669"/>
    <property type="project" value="TreeGrafter"/>
</dbReference>
<accession>A0A450ZBU8</accession>
<dbReference type="InterPro" id="IPR050772">
    <property type="entry name" value="Hydratase-Decarb/MhpD_sf"/>
</dbReference>
<dbReference type="EMBL" id="CAADFV010000012">
    <property type="protein sequence ID" value="VFK53101.1"/>
    <property type="molecule type" value="Genomic_DNA"/>
</dbReference>
<proteinExistence type="predicted"/>
<sequence>MKKPFTMIAVLWFFIAASPRGQEPNFADIILQTEDAYRPIPVLSSQYPAMDLHMAYAIQKTYIRKKLSNETLAGFKAGLTSKKGQKKFGIHAPIAGALFVSGKLTGEAIVDSAIFYRPMIETEIGFIVGASLTRPVKDTATLKKSIQAIAPVIELPDLRFADTKRLTGVDIIAANAAAKQFIVGHPKPVDTVDPNAVAVVLLRGEHEINRGKGKDALGDQWQAVLWLVNTMTGQGWTIQPGQILLTGALGKMLPGKPGKYLADYGDLGKITFRIK</sequence>